<evidence type="ECO:0000313" key="1">
    <source>
        <dbReference type="EMBL" id="KUM45967.1"/>
    </source>
</evidence>
<sequence length="84" mass="9648">MGTGRLRTASRLMPRQPPGYAALFIALAFRNLRRGGMASMNPSFTYEHPRLYLLIALPYEVFRVTHILFRVPRMNLLGYHVPTS</sequence>
<dbReference type="EMBL" id="LKAM01000014">
    <property type="protein sequence ID" value="KUM45967.1"/>
    <property type="molecule type" value="Genomic_DNA"/>
</dbReference>
<dbReference type="AlphaFoldDB" id="A0A117NFZ2"/>
<proteinExistence type="predicted"/>
<gene>
    <name evidence="1" type="ORF">ABT39_MTgene2070</name>
</gene>
<organism evidence="1">
    <name type="scientific">Picea glauca</name>
    <name type="common">White spruce</name>
    <name type="synonym">Pinus glauca</name>
    <dbReference type="NCBI Taxonomy" id="3330"/>
    <lineage>
        <taxon>Eukaryota</taxon>
        <taxon>Viridiplantae</taxon>
        <taxon>Streptophyta</taxon>
        <taxon>Embryophyta</taxon>
        <taxon>Tracheophyta</taxon>
        <taxon>Spermatophyta</taxon>
        <taxon>Pinopsida</taxon>
        <taxon>Pinidae</taxon>
        <taxon>Conifers I</taxon>
        <taxon>Pinales</taxon>
        <taxon>Pinaceae</taxon>
        <taxon>Picea</taxon>
    </lineage>
</organism>
<comment type="caution">
    <text evidence="1">The sequence shown here is derived from an EMBL/GenBank/DDBJ whole genome shotgun (WGS) entry which is preliminary data.</text>
</comment>
<geneLocation type="mitochondrion" evidence="1"/>
<keyword evidence="1" id="KW-0496">Mitochondrion</keyword>
<accession>A0A117NFZ2</accession>
<reference evidence="1" key="1">
    <citation type="journal article" date="2015" name="Genome Biol. Evol.">
        <title>Organellar Genomes of White Spruce (Picea glauca): Assembly and Annotation.</title>
        <authorList>
            <person name="Jackman S.D."/>
            <person name="Warren R.L."/>
            <person name="Gibb E.A."/>
            <person name="Vandervalk B.P."/>
            <person name="Mohamadi H."/>
            <person name="Chu J."/>
            <person name="Raymond A."/>
            <person name="Pleasance S."/>
            <person name="Coope R."/>
            <person name="Wildung M.R."/>
            <person name="Ritland C.E."/>
            <person name="Bousquet J."/>
            <person name="Jones S.J."/>
            <person name="Bohlmann J."/>
            <person name="Birol I."/>
        </authorList>
    </citation>
    <scope>NUCLEOTIDE SEQUENCE [LARGE SCALE GENOMIC DNA]</scope>
    <source>
        <tissue evidence="1">Flushing bud</tissue>
    </source>
</reference>
<name>A0A117NFZ2_PICGL</name>
<protein>
    <submittedName>
        <fullName evidence="1">Uncharacterized protein</fullName>
    </submittedName>
</protein>